<evidence type="ECO:0000313" key="2">
    <source>
        <dbReference type="Proteomes" id="UP001221142"/>
    </source>
</evidence>
<reference evidence="1" key="1">
    <citation type="submission" date="2023-03" db="EMBL/GenBank/DDBJ databases">
        <title>Massive genome expansion in bonnet fungi (Mycena s.s.) driven by repeated elements and novel gene families across ecological guilds.</title>
        <authorList>
            <consortium name="Lawrence Berkeley National Laboratory"/>
            <person name="Harder C.B."/>
            <person name="Miyauchi S."/>
            <person name="Viragh M."/>
            <person name="Kuo A."/>
            <person name="Thoen E."/>
            <person name="Andreopoulos B."/>
            <person name="Lu D."/>
            <person name="Skrede I."/>
            <person name="Drula E."/>
            <person name="Henrissat B."/>
            <person name="Morin E."/>
            <person name="Kohler A."/>
            <person name="Barry K."/>
            <person name="LaButti K."/>
            <person name="Morin E."/>
            <person name="Salamov A."/>
            <person name="Lipzen A."/>
            <person name="Mereny Z."/>
            <person name="Hegedus B."/>
            <person name="Baldrian P."/>
            <person name="Stursova M."/>
            <person name="Weitz H."/>
            <person name="Taylor A."/>
            <person name="Grigoriev I.V."/>
            <person name="Nagy L.G."/>
            <person name="Martin F."/>
            <person name="Kauserud H."/>
        </authorList>
    </citation>
    <scope>NUCLEOTIDE SEQUENCE</scope>
    <source>
        <strain evidence="1">9284</strain>
    </source>
</reference>
<keyword evidence="2" id="KW-1185">Reference proteome</keyword>
<proteinExistence type="predicted"/>
<feature type="non-terminal residue" evidence="1">
    <location>
        <position position="170"/>
    </location>
</feature>
<accession>A0AAD7CIP5</accession>
<organism evidence="1 2">
    <name type="scientific">Roridomyces roridus</name>
    <dbReference type="NCBI Taxonomy" id="1738132"/>
    <lineage>
        <taxon>Eukaryota</taxon>
        <taxon>Fungi</taxon>
        <taxon>Dikarya</taxon>
        <taxon>Basidiomycota</taxon>
        <taxon>Agaricomycotina</taxon>
        <taxon>Agaricomycetes</taxon>
        <taxon>Agaricomycetidae</taxon>
        <taxon>Agaricales</taxon>
        <taxon>Marasmiineae</taxon>
        <taxon>Mycenaceae</taxon>
        <taxon>Roridomyces</taxon>
    </lineage>
</organism>
<dbReference type="AlphaFoldDB" id="A0AAD7CIP5"/>
<sequence length="170" mass="18943">MGYYTNEHGHEKTRRTTGLMNTGAKCGARRQQSSTHRLSISLKDASRSSINVEGFRHFSSSRSATHYKNCARETLSLRIPRYIPSAVERFLVATEALDLLTGRRRFARSCVCQVLDGWESRGYGRVGVELEEVLMRGVRNLVESGVLAAKHPEDLRSSMVGGWGLLLSGD</sequence>
<dbReference type="EMBL" id="JARKIF010000001">
    <property type="protein sequence ID" value="KAJ7650074.1"/>
    <property type="molecule type" value="Genomic_DNA"/>
</dbReference>
<comment type="caution">
    <text evidence="1">The sequence shown here is derived from an EMBL/GenBank/DDBJ whole genome shotgun (WGS) entry which is preliminary data.</text>
</comment>
<protein>
    <submittedName>
        <fullName evidence="1">Uncharacterized protein</fullName>
    </submittedName>
</protein>
<gene>
    <name evidence="1" type="ORF">FB45DRAFT_886847</name>
</gene>
<name>A0AAD7CIP5_9AGAR</name>
<dbReference type="Proteomes" id="UP001221142">
    <property type="component" value="Unassembled WGS sequence"/>
</dbReference>
<evidence type="ECO:0000313" key="1">
    <source>
        <dbReference type="EMBL" id="KAJ7650074.1"/>
    </source>
</evidence>